<evidence type="ECO:0000256" key="1">
    <source>
        <dbReference type="SAM" id="Phobius"/>
    </source>
</evidence>
<keyword evidence="1" id="KW-0812">Transmembrane</keyword>
<dbReference type="RefSeq" id="WP_101291997.1">
    <property type="nucleotide sequence ID" value="NZ_CP162607.1"/>
</dbReference>
<keyword evidence="1" id="KW-1133">Transmembrane helix</keyword>
<reference evidence="2" key="1">
    <citation type="submission" date="2024-07" db="EMBL/GenBank/DDBJ databases">
        <title>Identification and characteristics of a novel species of coltsfoot's symbiotic bacteria.</title>
        <authorList>
            <person name="Juszczyk A."/>
            <person name="Jasielczuk I."/>
            <person name="Gurgul A."/>
            <person name="Rogala M."/>
            <person name="Kowalczyk A."/>
            <person name="Szmatola T."/>
            <person name="Kosecka-Strojek M."/>
            <person name="Arent Z."/>
            <person name="Latowski D."/>
        </authorList>
    </citation>
    <scope>NUCLEOTIDE SEQUENCE</scope>
    <source>
        <strain evidence="2">Hg7Tf</strain>
    </source>
</reference>
<name>A0AB39I8V7_9PSED</name>
<protein>
    <submittedName>
        <fullName evidence="2">TraX family protein</fullName>
    </submittedName>
</protein>
<dbReference type="AlphaFoldDB" id="A0AB39I8V7"/>
<feature type="transmembrane region" description="Helical" evidence="1">
    <location>
        <begin position="120"/>
        <end position="140"/>
    </location>
</feature>
<sequence>MSSARSAGLDLVKWLAMITMVADHLRFIWPTAEWLFIIGRLAFPLFCLGIAANVARTVPGQLFTAANARYLGWMLAFSVLSEWPYHVLDVGTGTLNIMPTLTLGLLVVWGVHHHLRVMRWIALGTLLMALLVSDVLMYGWPGVLLPSAFLMALRGGWGTWLVPGFVAALANLTNHWLRANVFEPITLMTLAAALVAAPVGLWMLRGQYGGRVWRVGRWGYWFYPLHLGVIKLLTL</sequence>
<organism evidence="2">
    <name type="scientific">Pseudomonas sp. Hg7Tf</name>
    <dbReference type="NCBI Taxonomy" id="3236988"/>
    <lineage>
        <taxon>Bacteria</taxon>
        <taxon>Pseudomonadati</taxon>
        <taxon>Pseudomonadota</taxon>
        <taxon>Gammaproteobacteria</taxon>
        <taxon>Pseudomonadales</taxon>
        <taxon>Pseudomonadaceae</taxon>
        <taxon>Pseudomonas</taxon>
    </lineage>
</organism>
<gene>
    <name evidence="2" type="ORF">AB4Y39_07945</name>
</gene>
<dbReference type="InterPro" id="IPR008875">
    <property type="entry name" value="TraX"/>
</dbReference>
<dbReference type="Pfam" id="PF05857">
    <property type="entry name" value="TraX"/>
    <property type="match status" value="1"/>
</dbReference>
<feature type="transmembrane region" description="Helical" evidence="1">
    <location>
        <begin position="152"/>
        <end position="173"/>
    </location>
</feature>
<feature type="transmembrane region" description="Helical" evidence="1">
    <location>
        <begin position="185"/>
        <end position="204"/>
    </location>
</feature>
<accession>A0AB39I8V7</accession>
<proteinExistence type="predicted"/>
<evidence type="ECO:0000313" key="2">
    <source>
        <dbReference type="EMBL" id="XDK38586.1"/>
    </source>
</evidence>
<feature type="transmembrane region" description="Helical" evidence="1">
    <location>
        <begin position="93"/>
        <end position="111"/>
    </location>
</feature>
<feature type="transmembrane region" description="Helical" evidence="1">
    <location>
        <begin position="35"/>
        <end position="55"/>
    </location>
</feature>
<dbReference type="EMBL" id="CP162607">
    <property type="protein sequence ID" value="XDK38586.1"/>
    <property type="molecule type" value="Genomic_DNA"/>
</dbReference>
<keyword evidence="1" id="KW-0472">Membrane</keyword>